<evidence type="ECO:0000313" key="2">
    <source>
        <dbReference type="EMBL" id="NYE72360.1"/>
    </source>
</evidence>
<comment type="caution">
    <text evidence="2">The sequence shown here is derived from an EMBL/GenBank/DDBJ whole genome shotgun (WGS) entry which is preliminary data.</text>
</comment>
<dbReference type="Proteomes" id="UP000569914">
    <property type="component" value="Unassembled WGS sequence"/>
</dbReference>
<reference evidence="2 3" key="1">
    <citation type="submission" date="2020-07" db="EMBL/GenBank/DDBJ databases">
        <title>Sequencing the genomes of 1000 actinobacteria strains.</title>
        <authorList>
            <person name="Klenk H.-P."/>
        </authorList>
    </citation>
    <scope>NUCLEOTIDE SEQUENCE [LARGE SCALE GENOMIC DNA]</scope>
    <source>
        <strain evidence="2 3">DSM 22083</strain>
    </source>
</reference>
<dbReference type="PANTHER" id="PTHR43798:SF33">
    <property type="entry name" value="HYDROLASE, PUTATIVE (AFU_ORTHOLOGUE AFUA_2G14860)-RELATED"/>
    <property type="match status" value="1"/>
</dbReference>
<dbReference type="SUPFAM" id="SSF53474">
    <property type="entry name" value="alpha/beta-Hydrolases"/>
    <property type="match status" value="1"/>
</dbReference>
<dbReference type="GO" id="GO:0016020">
    <property type="term" value="C:membrane"/>
    <property type="evidence" value="ECO:0007669"/>
    <property type="project" value="TreeGrafter"/>
</dbReference>
<dbReference type="Pfam" id="PF12697">
    <property type="entry name" value="Abhydrolase_6"/>
    <property type="match status" value="1"/>
</dbReference>
<dbReference type="RefSeq" id="WP_179753108.1">
    <property type="nucleotide sequence ID" value="NZ_JACCBU010000001.1"/>
</dbReference>
<feature type="domain" description="AB hydrolase-1" evidence="1">
    <location>
        <begin position="87"/>
        <end position="312"/>
    </location>
</feature>
<organism evidence="2 3">
    <name type="scientific">Microlunatus parietis</name>
    <dbReference type="NCBI Taxonomy" id="682979"/>
    <lineage>
        <taxon>Bacteria</taxon>
        <taxon>Bacillati</taxon>
        <taxon>Actinomycetota</taxon>
        <taxon>Actinomycetes</taxon>
        <taxon>Propionibacteriales</taxon>
        <taxon>Propionibacteriaceae</taxon>
        <taxon>Microlunatus</taxon>
    </lineage>
</organism>
<dbReference type="InterPro" id="IPR050266">
    <property type="entry name" value="AB_hydrolase_sf"/>
</dbReference>
<accession>A0A7Y9LD41</accession>
<name>A0A7Y9LD41_9ACTN</name>
<sequence>MAKRRGRVLIPVLAGLLVAAGVVTFVLREPSPVGHFRSAEGYDRFGAAYERAMAELPKPERVIDLRTSFGVVRLYRWTGTGTGNPPVVLLPGTSASTPMWADNLPSLLEVGDVYALDMIGEPGRSVQERPITSGADQARWLDEALAQLPEERVILFGVSLGGWNVMNHVVHRTGKVAGAVVLDPATTFNDLPLSVILRSIPVALPFAPKSWRDDFNSWTANGAPVEDVPVADLIEVGMQSYAKQLPSPARFPAEQLAAIDVPILVIMAGRSVMHDSAEAARVAEQTLRHGTVKLYPEASHAINGEYPQEIADDLAAFAKGLR</sequence>
<dbReference type="GO" id="GO:0003824">
    <property type="term" value="F:catalytic activity"/>
    <property type="evidence" value="ECO:0007669"/>
    <property type="project" value="UniProtKB-ARBA"/>
</dbReference>
<dbReference type="InterPro" id="IPR000073">
    <property type="entry name" value="AB_hydrolase_1"/>
</dbReference>
<dbReference type="Gene3D" id="3.40.50.1820">
    <property type="entry name" value="alpha/beta hydrolase"/>
    <property type="match status" value="1"/>
</dbReference>
<evidence type="ECO:0000259" key="1">
    <source>
        <dbReference type="Pfam" id="PF12697"/>
    </source>
</evidence>
<dbReference type="InterPro" id="IPR029058">
    <property type="entry name" value="AB_hydrolase_fold"/>
</dbReference>
<keyword evidence="3" id="KW-1185">Reference proteome</keyword>
<evidence type="ECO:0000313" key="3">
    <source>
        <dbReference type="Proteomes" id="UP000569914"/>
    </source>
</evidence>
<dbReference type="AlphaFoldDB" id="A0A7Y9LD41"/>
<gene>
    <name evidence="2" type="ORF">BKA15_003689</name>
</gene>
<dbReference type="PANTHER" id="PTHR43798">
    <property type="entry name" value="MONOACYLGLYCEROL LIPASE"/>
    <property type="match status" value="1"/>
</dbReference>
<protein>
    <submittedName>
        <fullName evidence="2">Pimeloyl-ACP methyl ester carboxylesterase</fullName>
    </submittedName>
</protein>
<proteinExistence type="predicted"/>
<dbReference type="EMBL" id="JACCBU010000001">
    <property type="protein sequence ID" value="NYE72360.1"/>
    <property type="molecule type" value="Genomic_DNA"/>
</dbReference>